<protein>
    <submittedName>
        <fullName evidence="2">Uncharacterized protein</fullName>
    </submittedName>
</protein>
<keyword evidence="1" id="KW-1185">Reference proteome</keyword>
<accession>A0A915IPY1</accession>
<sequence>MIISVYIIFKVIVGAKTGGTYRCQIPWHQPTTDADRMKFNKTNLRWFFCWIQTNLSILE</sequence>
<dbReference type="WBParaSite" id="nRc.2.0.1.t16253-RA">
    <property type="protein sequence ID" value="nRc.2.0.1.t16253-RA"/>
    <property type="gene ID" value="nRc.2.0.1.g16253"/>
</dbReference>
<organism evidence="1 2">
    <name type="scientific">Romanomermis culicivorax</name>
    <name type="common">Nematode worm</name>
    <dbReference type="NCBI Taxonomy" id="13658"/>
    <lineage>
        <taxon>Eukaryota</taxon>
        <taxon>Metazoa</taxon>
        <taxon>Ecdysozoa</taxon>
        <taxon>Nematoda</taxon>
        <taxon>Enoplea</taxon>
        <taxon>Dorylaimia</taxon>
        <taxon>Mermithida</taxon>
        <taxon>Mermithoidea</taxon>
        <taxon>Mermithidae</taxon>
        <taxon>Romanomermis</taxon>
    </lineage>
</organism>
<evidence type="ECO:0000313" key="1">
    <source>
        <dbReference type="Proteomes" id="UP000887565"/>
    </source>
</evidence>
<dbReference type="AlphaFoldDB" id="A0A915IPY1"/>
<name>A0A915IPY1_ROMCU</name>
<dbReference type="Proteomes" id="UP000887565">
    <property type="component" value="Unplaced"/>
</dbReference>
<proteinExistence type="predicted"/>
<evidence type="ECO:0000313" key="2">
    <source>
        <dbReference type="WBParaSite" id="nRc.2.0.1.t16253-RA"/>
    </source>
</evidence>
<reference evidence="2" key="1">
    <citation type="submission" date="2022-11" db="UniProtKB">
        <authorList>
            <consortium name="WormBaseParasite"/>
        </authorList>
    </citation>
    <scope>IDENTIFICATION</scope>
</reference>